<name>A0AAV6TID4_9ARAC</name>
<gene>
    <name evidence="1" type="ORF">JTE90_012218</name>
</gene>
<reference evidence="1 2" key="1">
    <citation type="journal article" date="2022" name="Nat. Ecol. Evol.">
        <title>A masculinizing supergene underlies an exaggerated male reproductive morph in a spider.</title>
        <authorList>
            <person name="Hendrickx F."/>
            <person name="De Corte Z."/>
            <person name="Sonet G."/>
            <person name="Van Belleghem S.M."/>
            <person name="Kostlbacher S."/>
            <person name="Vangestel C."/>
        </authorList>
    </citation>
    <scope>NUCLEOTIDE SEQUENCE [LARGE SCALE GENOMIC DNA]</scope>
    <source>
        <strain evidence="1">W744_W776</strain>
    </source>
</reference>
<evidence type="ECO:0000313" key="2">
    <source>
        <dbReference type="Proteomes" id="UP000827092"/>
    </source>
</evidence>
<comment type="caution">
    <text evidence="1">The sequence shown here is derived from an EMBL/GenBank/DDBJ whole genome shotgun (WGS) entry which is preliminary data.</text>
</comment>
<dbReference type="Proteomes" id="UP000827092">
    <property type="component" value="Unassembled WGS sequence"/>
</dbReference>
<accession>A0AAV6TID4</accession>
<dbReference type="EMBL" id="JAFNEN010003935">
    <property type="protein sequence ID" value="KAG8171463.1"/>
    <property type="molecule type" value="Genomic_DNA"/>
</dbReference>
<organism evidence="1 2">
    <name type="scientific">Oedothorax gibbosus</name>
    <dbReference type="NCBI Taxonomy" id="931172"/>
    <lineage>
        <taxon>Eukaryota</taxon>
        <taxon>Metazoa</taxon>
        <taxon>Ecdysozoa</taxon>
        <taxon>Arthropoda</taxon>
        <taxon>Chelicerata</taxon>
        <taxon>Arachnida</taxon>
        <taxon>Araneae</taxon>
        <taxon>Araneomorphae</taxon>
        <taxon>Entelegynae</taxon>
        <taxon>Araneoidea</taxon>
        <taxon>Linyphiidae</taxon>
        <taxon>Erigoninae</taxon>
        <taxon>Oedothorax</taxon>
    </lineage>
</organism>
<keyword evidence="2" id="KW-1185">Reference proteome</keyword>
<sequence length="91" mass="10175">MSRSSSREEFSKNYIMGIWGRQDEGDCKIIVVWTSMTGTSRTLPRIASTALKSRQILTKPRFTIGSIRASHGREFTSILLDRCSGTGSWSS</sequence>
<evidence type="ECO:0000313" key="1">
    <source>
        <dbReference type="EMBL" id="KAG8171463.1"/>
    </source>
</evidence>
<dbReference type="AlphaFoldDB" id="A0AAV6TID4"/>
<proteinExistence type="predicted"/>
<protein>
    <submittedName>
        <fullName evidence="1">Uncharacterized protein</fullName>
    </submittedName>
</protein>